<evidence type="ECO:0000313" key="2">
    <source>
        <dbReference type="EMBL" id="PNC17238.1"/>
    </source>
</evidence>
<feature type="chain" id="PRO_5014815302" evidence="1">
    <location>
        <begin position="21"/>
        <end position="282"/>
    </location>
</feature>
<dbReference type="OrthoDB" id="197897at2"/>
<reference evidence="2 3" key="1">
    <citation type="journal article" date="2017" name="BMC Genomics">
        <title>Genome sequencing of 39 Akkermansia muciniphila isolates reveals its population structure, genomic and functional diverisity, and global distribution in mammalian gut microbiotas.</title>
        <authorList>
            <person name="Guo X."/>
            <person name="Li S."/>
            <person name="Zhang J."/>
            <person name="Wu F."/>
            <person name="Li X."/>
            <person name="Wu D."/>
            <person name="Zhang M."/>
            <person name="Ou Z."/>
            <person name="Jie Z."/>
            <person name="Yan Q."/>
            <person name="Li P."/>
            <person name="Yi J."/>
            <person name="Peng Y."/>
        </authorList>
    </citation>
    <scope>NUCLEOTIDE SEQUENCE [LARGE SCALE GENOMIC DNA]</scope>
    <source>
        <strain evidence="2 3">GP24</strain>
    </source>
</reference>
<proteinExistence type="predicted"/>
<organism evidence="2 3">
    <name type="scientific">Akkermansia muciniphila</name>
    <dbReference type="NCBI Taxonomy" id="239935"/>
    <lineage>
        <taxon>Bacteria</taxon>
        <taxon>Pseudomonadati</taxon>
        <taxon>Verrucomicrobiota</taxon>
        <taxon>Verrucomicrobiia</taxon>
        <taxon>Verrucomicrobiales</taxon>
        <taxon>Akkermansiaceae</taxon>
        <taxon>Akkermansia</taxon>
    </lineage>
</organism>
<name>A0A2N8HBL4_9BACT</name>
<sequence length="282" mass="30868">MKATALFMAASALAAVSAGAYDGYGYDPRPASSYNDTLSGAAHIGYDSRYAYKDLVASSLLNRSGVFNIGGELDLNLIKDWKQEIGAEYMAFCDGLLSDKEAFDANWKAVKELLPNLSFRGGYEFNYGGLPGYLSKHMGKAPHSVAQSVTAGLAYDDPGHGYFGSMDVQYGFYGMIGWRIDLNAGKRWSGLIHEKVDLELSAGTSYSSSYWGAGVDGFDQFNVKLAAPVRVTGVDASRGFRIIPFIQFDWAGNTRSDIRRYTGMSTIEDFRIRVGVEAVYHF</sequence>
<evidence type="ECO:0000313" key="3">
    <source>
        <dbReference type="Proteomes" id="UP000236000"/>
    </source>
</evidence>
<dbReference type="Proteomes" id="UP000236000">
    <property type="component" value="Unassembled WGS sequence"/>
</dbReference>
<feature type="signal peptide" evidence="1">
    <location>
        <begin position="1"/>
        <end position="20"/>
    </location>
</feature>
<dbReference type="RefSeq" id="WP_102715597.1">
    <property type="nucleotide sequence ID" value="NZ_CABMLK010000003.1"/>
</dbReference>
<protein>
    <submittedName>
        <fullName evidence="2">Uncharacterized protein</fullName>
    </submittedName>
</protein>
<accession>A0A2N8HBL4</accession>
<dbReference type="AlphaFoldDB" id="A0A2N8HBL4"/>
<gene>
    <name evidence="2" type="ORF">CXU22_11505</name>
</gene>
<keyword evidence="1" id="KW-0732">Signal</keyword>
<evidence type="ECO:0000256" key="1">
    <source>
        <dbReference type="SAM" id="SignalP"/>
    </source>
</evidence>
<comment type="caution">
    <text evidence="2">The sequence shown here is derived from an EMBL/GenBank/DDBJ whole genome shotgun (WGS) entry which is preliminary data.</text>
</comment>
<dbReference type="EMBL" id="PJKA01000013">
    <property type="protein sequence ID" value="PNC17238.1"/>
    <property type="molecule type" value="Genomic_DNA"/>
</dbReference>